<dbReference type="PANTHER" id="PTHR11240">
    <property type="entry name" value="RIBONUCLEASE T2"/>
    <property type="match status" value="1"/>
</dbReference>
<comment type="similarity">
    <text evidence="1 5">Belongs to the RNase T2 family.</text>
</comment>
<dbReference type="AlphaFoldDB" id="A0A9W8KXW3"/>
<dbReference type="GO" id="GO:0033897">
    <property type="term" value="F:ribonuclease T2 activity"/>
    <property type="evidence" value="ECO:0007669"/>
    <property type="project" value="UniProtKB-EC"/>
</dbReference>
<dbReference type="Proteomes" id="UP001151518">
    <property type="component" value="Unassembled WGS sequence"/>
</dbReference>
<feature type="active site" evidence="4">
    <location>
        <position position="144"/>
    </location>
</feature>
<dbReference type="GO" id="GO:0005576">
    <property type="term" value="C:extracellular region"/>
    <property type="evidence" value="ECO:0007669"/>
    <property type="project" value="TreeGrafter"/>
</dbReference>
<gene>
    <name evidence="7" type="ORF">GGI25_003156</name>
</gene>
<accession>A0A9W8KXW3</accession>
<dbReference type="OrthoDB" id="435754at2759"/>
<evidence type="ECO:0000256" key="2">
    <source>
        <dbReference type="ARBA" id="ARBA00012571"/>
    </source>
</evidence>
<sequence>MHLSLLKFALILAPAVAHTVLLNNEANERQLTEIDLAPTCPLDTVSCQRTDVDPCCSPTNGLLVLALQWDTRWGPSDAFTVHGLWPDTCKGKQLPRNGCDPSRAYTNISQIIDQDPGLRDRMDTYWPSNKGDNNWFWTHEWGKHGTCVTTLHPKCYSTYEPQQEVVEYFQSILDLRDKYDVFSALNKSGIVPTEPETGRRPKNTYSLREFKDAVRAQWGFEPNVKCIGRRLQEVWLWFKVKGRDSYYPVEPWGADTCSRINYQKKI</sequence>
<protein>
    <recommendedName>
        <fullName evidence="2">ribonuclease T2</fullName>
        <ecNumber evidence="2">4.6.1.19</ecNumber>
    </recommendedName>
</protein>
<dbReference type="EC" id="4.6.1.19" evidence="2"/>
<dbReference type="SUPFAM" id="SSF55895">
    <property type="entry name" value="Ribonuclease Rh-like"/>
    <property type="match status" value="1"/>
</dbReference>
<dbReference type="InterPro" id="IPR001568">
    <property type="entry name" value="RNase_T2-like"/>
</dbReference>
<name>A0A9W8KXW3_9FUNG</name>
<dbReference type="GO" id="GO:0006401">
    <property type="term" value="P:RNA catabolic process"/>
    <property type="evidence" value="ECO:0007669"/>
    <property type="project" value="TreeGrafter"/>
</dbReference>
<feature type="active site" evidence="4">
    <location>
        <position position="82"/>
    </location>
</feature>
<reference evidence="7" key="1">
    <citation type="submission" date="2022-07" db="EMBL/GenBank/DDBJ databases">
        <title>Phylogenomic reconstructions and comparative analyses of Kickxellomycotina fungi.</title>
        <authorList>
            <person name="Reynolds N.K."/>
            <person name="Stajich J.E."/>
            <person name="Barry K."/>
            <person name="Grigoriev I.V."/>
            <person name="Crous P."/>
            <person name="Smith M.E."/>
        </authorList>
    </citation>
    <scope>NUCLEOTIDE SEQUENCE</scope>
    <source>
        <strain evidence="7">NRRL 3115</strain>
    </source>
</reference>
<proteinExistence type="inferred from homology"/>
<dbReference type="CDD" id="cd01061">
    <property type="entry name" value="RNase_T2_euk"/>
    <property type="match status" value="1"/>
</dbReference>
<dbReference type="PROSITE" id="PS00530">
    <property type="entry name" value="RNASE_T2_1"/>
    <property type="match status" value="1"/>
</dbReference>
<evidence type="ECO:0000256" key="6">
    <source>
        <dbReference type="SAM" id="SignalP"/>
    </source>
</evidence>
<dbReference type="PANTHER" id="PTHR11240:SF22">
    <property type="entry name" value="RIBONUCLEASE T2"/>
    <property type="match status" value="1"/>
</dbReference>
<feature type="chain" id="PRO_5040955872" description="ribonuclease T2" evidence="6">
    <location>
        <begin position="18"/>
        <end position="266"/>
    </location>
</feature>
<dbReference type="InterPro" id="IPR033130">
    <property type="entry name" value="RNase_T2_His_AS_2"/>
</dbReference>
<evidence type="ECO:0000256" key="5">
    <source>
        <dbReference type="RuleBase" id="RU004328"/>
    </source>
</evidence>
<keyword evidence="6" id="KW-0732">Signal</keyword>
<dbReference type="InterPro" id="IPR018188">
    <property type="entry name" value="RNase_T2_His_AS_1"/>
</dbReference>
<evidence type="ECO:0000313" key="8">
    <source>
        <dbReference type="Proteomes" id="UP001151518"/>
    </source>
</evidence>
<dbReference type="GO" id="GO:0003723">
    <property type="term" value="F:RNA binding"/>
    <property type="evidence" value="ECO:0007669"/>
    <property type="project" value="InterPro"/>
</dbReference>
<evidence type="ECO:0000256" key="1">
    <source>
        <dbReference type="ARBA" id="ARBA00007469"/>
    </source>
</evidence>
<dbReference type="Gene3D" id="3.90.730.10">
    <property type="entry name" value="Ribonuclease T2-like"/>
    <property type="match status" value="1"/>
</dbReference>
<dbReference type="InterPro" id="IPR033697">
    <property type="entry name" value="Ribonuclease_T2_eukaryotic"/>
</dbReference>
<dbReference type="Pfam" id="PF00445">
    <property type="entry name" value="Ribonuclease_T2"/>
    <property type="match status" value="1"/>
</dbReference>
<feature type="active site" evidence="4">
    <location>
        <position position="140"/>
    </location>
</feature>
<comment type="caution">
    <text evidence="7">The sequence shown here is derived from an EMBL/GenBank/DDBJ whole genome shotgun (WGS) entry which is preliminary data.</text>
</comment>
<evidence type="ECO:0000256" key="3">
    <source>
        <dbReference type="ARBA" id="ARBA00023157"/>
    </source>
</evidence>
<feature type="signal peptide" evidence="6">
    <location>
        <begin position="1"/>
        <end position="17"/>
    </location>
</feature>
<organism evidence="7 8">
    <name type="scientific">Coemansia spiralis</name>
    <dbReference type="NCBI Taxonomy" id="417178"/>
    <lineage>
        <taxon>Eukaryota</taxon>
        <taxon>Fungi</taxon>
        <taxon>Fungi incertae sedis</taxon>
        <taxon>Zoopagomycota</taxon>
        <taxon>Kickxellomycotina</taxon>
        <taxon>Kickxellomycetes</taxon>
        <taxon>Kickxellales</taxon>
        <taxon>Kickxellaceae</taxon>
        <taxon>Coemansia</taxon>
    </lineage>
</organism>
<dbReference type="InterPro" id="IPR036430">
    <property type="entry name" value="RNase_T2-like_sf"/>
</dbReference>
<evidence type="ECO:0000256" key="4">
    <source>
        <dbReference type="PIRSR" id="PIRSR633697-1"/>
    </source>
</evidence>
<keyword evidence="3" id="KW-1015">Disulfide bond</keyword>
<evidence type="ECO:0000313" key="7">
    <source>
        <dbReference type="EMBL" id="KAJ2677521.1"/>
    </source>
</evidence>
<dbReference type="EMBL" id="JANBTW010000032">
    <property type="protein sequence ID" value="KAJ2677521.1"/>
    <property type="molecule type" value="Genomic_DNA"/>
</dbReference>
<dbReference type="PROSITE" id="PS00531">
    <property type="entry name" value="RNASE_T2_2"/>
    <property type="match status" value="1"/>
</dbReference>